<dbReference type="Gene3D" id="3.50.50.60">
    <property type="entry name" value="FAD/NAD(P)-binding domain"/>
    <property type="match status" value="1"/>
</dbReference>
<name>A0A4P5PNM4_9ENTE</name>
<dbReference type="Gene3D" id="1.10.10.1100">
    <property type="entry name" value="BFD-like [2Fe-2S]-binding domain"/>
    <property type="match status" value="1"/>
</dbReference>
<proteinExistence type="predicted"/>
<dbReference type="SUPFAM" id="SSF51905">
    <property type="entry name" value="FAD/NAD(P)-binding domain"/>
    <property type="match status" value="1"/>
</dbReference>
<keyword evidence="4" id="KW-1185">Reference proteome</keyword>
<dbReference type="AlphaFoldDB" id="A0A4P5PNM4"/>
<protein>
    <submittedName>
        <fullName evidence="3">FAD/NAD(P)-binding oxidoreductase</fullName>
    </submittedName>
</protein>
<feature type="domain" description="FAD dependent oxidoreductase" evidence="1">
    <location>
        <begin position="3"/>
        <end position="353"/>
    </location>
</feature>
<dbReference type="Gene3D" id="3.30.9.10">
    <property type="entry name" value="D-Amino Acid Oxidase, subunit A, domain 2"/>
    <property type="match status" value="1"/>
</dbReference>
<dbReference type="OrthoDB" id="9801699at2"/>
<dbReference type="InterPro" id="IPR036188">
    <property type="entry name" value="FAD/NAD-bd_sf"/>
</dbReference>
<dbReference type="InterPro" id="IPR052745">
    <property type="entry name" value="G3P_Oxidase/Oxidoreductase"/>
</dbReference>
<dbReference type="Pfam" id="PF01266">
    <property type="entry name" value="DAO"/>
    <property type="match status" value="1"/>
</dbReference>
<dbReference type="PANTHER" id="PTHR42720:SF1">
    <property type="entry name" value="GLYCEROL 3-PHOSPHATE OXIDASE"/>
    <property type="match status" value="1"/>
</dbReference>
<dbReference type="InterPro" id="IPR041854">
    <property type="entry name" value="BFD-like_2Fe2S-bd_dom_sf"/>
</dbReference>
<dbReference type="EMBL" id="BJCC01000022">
    <property type="protein sequence ID" value="GCF94763.1"/>
    <property type="molecule type" value="Genomic_DNA"/>
</dbReference>
<gene>
    <name evidence="3" type="primary">glpA</name>
    <name evidence="3" type="ORF">NRIC_26540</name>
</gene>
<evidence type="ECO:0000313" key="3">
    <source>
        <dbReference type="EMBL" id="GCF94763.1"/>
    </source>
</evidence>
<dbReference type="Proteomes" id="UP000290567">
    <property type="component" value="Unassembled WGS sequence"/>
</dbReference>
<evidence type="ECO:0000259" key="1">
    <source>
        <dbReference type="Pfam" id="PF01266"/>
    </source>
</evidence>
<sequence length="485" mass="51959">MYDVIVIGCGIVGAATAYELSRYQLKTLVLEAENDVSLGATRANSAILHAGFDPEPESLMAKLNVEGAQRAKELCQKLSVHYNQVGSLVVAFSEEDQAVIEELYDRGVKNGVPDLALLNKEELLAKEPNLSSKVVGALYAPSAAIVNPWELCLALSETAVKNGVELALNQQVTAINKLEEGYEIITNQQTYQTKFVFNAAGVHSDEIHNFVAEPNFEITPVRGEYYLLDKSEGAVVNHVIFQCPSSVGKGVLISPTVHGNLIVGPNAEAVSKEDVDNGIGSGSTSSGLKQVAELAARSVENLNLRQSIRNFSGIRANSTGKDFVIQEAAPGFIDLAGIKSPGLTAAPAIAAYGVDLLEKTTGQAFSLKESFIDTREKIVFQELTMEEKNQVIKQDPTYGRVICRCETVTEGEIRAAAHSPITPPSVDAVKRRCNAGMGRCQGGFCGPRVVEILADELGKSPLEILQDREGSYILSGVTKGGVDHA</sequence>
<organism evidence="3 4">
    <name type="scientific">Enterococcus florum</name>
    <dbReference type="NCBI Taxonomy" id="2480627"/>
    <lineage>
        <taxon>Bacteria</taxon>
        <taxon>Bacillati</taxon>
        <taxon>Bacillota</taxon>
        <taxon>Bacilli</taxon>
        <taxon>Lactobacillales</taxon>
        <taxon>Enterococcaceae</taxon>
        <taxon>Enterococcus</taxon>
    </lineage>
</organism>
<dbReference type="PANTHER" id="PTHR42720">
    <property type="entry name" value="GLYCEROL-3-PHOSPHATE DEHYDROGENASE"/>
    <property type="match status" value="1"/>
</dbReference>
<dbReference type="Pfam" id="PF04324">
    <property type="entry name" value="Fer2_BFD"/>
    <property type="match status" value="1"/>
</dbReference>
<dbReference type="InterPro" id="IPR007419">
    <property type="entry name" value="BFD-like_2Fe2S-bd_dom"/>
</dbReference>
<feature type="domain" description="BFD-like [2Fe-2S]-binding" evidence="2">
    <location>
        <begin position="401"/>
        <end position="454"/>
    </location>
</feature>
<accession>A0A4P5PNM4</accession>
<reference evidence="4" key="1">
    <citation type="submission" date="2019-02" db="EMBL/GenBank/DDBJ databases">
        <title>Draft genome sequence of Enterococcus sp. Gos25-1.</title>
        <authorList>
            <person name="Tanaka N."/>
            <person name="Shiwa Y."/>
            <person name="Fujita N."/>
        </authorList>
    </citation>
    <scope>NUCLEOTIDE SEQUENCE [LARGE SCALE GENOMIC DNA]</scope>
    <source>
        <strain evidence="4">Gos25-1</strain>
    </source>
</reference>
<evidence type="ECO:0000313" key="4">
    <source>
        <dbReference type="Proteomes" id="UP000290567"/>
    </source>
</evidence>
<comment type="caution">
    <text evidence="3">The sequence shown here is derived from an EMBL/GenBank/DDBJ whole genome shotgun (WGS) entry which is preliminary data.</text>
</comment>
<dbReference type="CDD" id="cd19946">
    <property type="entry name" value="GlpA-like_Fer2_BFD-like"/>
    <property type="match status" value="1"/>
</dbReference>
<evidence type="ECO:0000259" key="2">
    <source>
        <dbReference type="Pfam" id="PF04324"/>
    </source>
</evidence>
<dbReference type="InterPro" id="IPR006076">
    <property type="entry name" value="FAD-dep_OxRdtase"/>
</dbReference>
<dbReference type="RefSeq" id="WP_146623170.1">
    <property type="nucleotide sequence ID" value="NZ_BJCC01000022.1"/>
</dbReference>